<dbReference type="PANTHER" id="PTHR42842">
    <property type="entry name" value="FAD/NAD(P)-BINDING OXIDOREDUCTASE"/>
    <property type="match status" value="1"/>
</dbReference>
<dbReference type="InterPro" id="IPR028348">
    <property type="entry name" value="FAD-binding_protein"/>
</dbReference>
<dbReference type="SUPFAM" id="SSF51905">
    <property type="entry name" value="FAD/NAD(P)-binding domain"/>
    <property type="match status" value="1"/>
</dbReference>
<dbReference type="InterPro" id="IPR049516">
    <property type="entry name" value="FAD-depend_C"/>
</dbReference>
<evidence type="ECO:0000259" key="1">
    <source>
        <dbReference type="Pfam" id="PF21688"/>
    </source>
</evidence>
<name>A0A1G8RBT0_9CLOT</name>
<dbReference type="Gene3D" id="3.30.70.2700">
    <property type="match status" value="1"/>
</dbReference>
<gene>
    <name evidence="2" type="ORF">SAMN05421804_10849</name>
</gene>
<dbReference type="EMBL" id="FNDZ01000008">
    <property type="protein sequence ID" value="SDJ14391.1"/>
    <property type="molecule type" value="Genomic_DNA"/>
</dbReference>
<dbReference type="Proteomes" id="UP000183255">
    <property type="component" value="Unassembled WGS sequence"/>
</dbReference>
<dbReference type="AlphaFoldDB" id="A0A1G8RBT0"/>
<dbReference type="InterPro" id="IPR036188">
    <property type="entry name" value="FAD/NAD-bd_sf"/>
</dbReference>
<accession>A0A1G8RBT0</accession>
<feature type="domain" description="FAD-dependent protein C-terminal" evidence="1">
    <location>
        <begin position="281"/>
        <end position="475"/>
    </location>
</feature>
<protein>
    <recommendedName>
        <fullName evidence="1">FAD-dependent protein C-terminal domain-containing protein</fullName>
    </recommendedName>
</protein>
<dbReference type="PANTHER" id="PTHR42842:SF3">
    <property type="entry name" value="FAD_NAD(P)-BINDING OXIDOREDUCTASE FAMILY PROTEIN"/>
    <property type="match status" value="1"/>
</dbReference>
<evidence type="ECO:0000313" key="3">
    <source>
        <dbReference type="Proteomes" id="UP000183255"/>
    </source>
</evidence>
<evidence type="ECO:0000313" key="2">
    <source>
        <dbReference type="EMBL" id="SDJ14391.1"/>
    </source>
</evidence>
<reference evidence="2 3" key="1">
    <citation type="submission" date="2016-10" db="EMBL/GenBank/DDBJ databases">
        <authorList>
            <person name="de Groot N.N."/>
        </authorList>
    </citation>
    <scope>NUCLEOTIDE SEQUENCE [LARGE SCALE GENOMIC DNA]</scope>
    <source>
        <strain evidence="2 3">CGMCC 1.5058</strain>
    </source>
</reference>
<sequence>MMIKITNLELTLEEEKSDLKGKAAKLLRIPESEILFLEIQKESIDARKEPLKFVHTVHLTVKDEELALRKNRSPKVSHYAETIREPLTKGNMLLKHRPVVVGLGPAGLFAALKLAEEGYCPLVLERGAPMKERDEKVDFFMKTGILDVKTNIQFGEGGAGAYSDGKLTTRIKDPRIHEVIDTLLSAGAPEEIAYLSKPHVGTDLLKDVVVKIRERIKELGGEVRFYSQMENLKIKDGALKEITVNGEPFETEVVILALGHSARDTYETLFSKGITMEAKSMAVGVRIENLQWRISESQYGPSFRHPKLRPAEYTLAAKTRDGRGVYSFCMCPGGLVVPAASEEGHLVVNGMSYHARDKENANSALVVSVTPDDYGSHPLAGIAFQRNLEKKAFQLGGGGYHAPVQKVEDFLEGKLTETFGEVHPSYEPGVKSALLKDLFPAYITEGLADGLLQFEKKMEGFTKHGALLTGVETRTSAPVRILRGETLESPSAEGLYPCGEGAGYAGGIISSAVDGIKVAEAVIRKYKPMK</sequence>
<dbReference type="Pfam" id="PF21688">
    <property type="entry name" value="FAD-depend_C"/>
    <property type="match status" value="1"/>
</dbReference>
<dbReference type="RefSeq" id="WP_031577261.1">
    <property type="nucleotide sequence ID" value="NZ_FNDZ01000008.1"/>
</dbReference>
<dbReference type="PIRSF" id="PIRSF038984">
    <property type="entry name" value="FAD_binding_protein"/>
    <property type="match status" value="1"/>
</dbReference>
<organism evidence="2 3">
    <name type="scientific">Proteiniclasticum ruminis</name>
    <dbReference type="NCBI Taxonomy" id="398199"/>
    <lineage>
        <taxon>Bacteria</taxon>
        <taxon>Bacillati</taxon>
        <taxon>Bacillota</taxon>
        <taxon>Clostridia</taxon>
        <taxon>Eubacteriales</taxon>
        <taxon>Clostridiaceae</taxon>
        <taxon>Proteiniclasticum</taxon>
    </lineage>
</organism>
<proteinExistence type="predicted"/>
<dbReference type="Gene3D" id="3.50.50.60">
    <property type="entry name" value="FAD/NAD(P)-binding domain"/>
    <property type="match status" value="2"/>
</dbReference>